<feature type="region of interest" description="Disordered" evidence="1">
    <location>
        <begin position="272"/>
        <end position="306"/>
    </location>
</feature>
<feature type="region of interest" description="Disordered" evidence="1">
    <location>
        <begin position="170"/>
        <end position="203"/>
    </location>
</feature>
<feature type="compositionally biased region" description="Basic and acidic residues" evidence="1">
    <location>
        <begin position="242"/>
        <end position="258"/>
    </location>
</feature>
<keyword evidence="3" id="KW-1185">Reference proteome</keyword>
<dbReference type="Proteomes" id="UP000015104">
    <property type="component" value="Unassembled WGS sequence"/>
</dbReference>
<proteinExistence type="predicted"/>
<name>T1JQY2_TETUR</name>
<dbReference type="EnsemblMetazoa" id="tetur01g04920.1">
    <property type="protein sequence ID" value="tetur01g04920.1"/>
    <property type="gene ID" value="tetur01g04920"/>
</dbReference>
<feature type="region of interest" description="Disordered" evidence="1">
    <location>
        <begin position="92"/>
        <end position="140"/>
    </location>
</feature>
<feature type="compositionally biased region" description="Low complexity" evidence="1">
    <location>
        <begin position="290"/>
        <end position="301"/>
    </location>
</feature>
<evidence type="ECO:0000313" key="3">
    <source>
        <dbReference type="Proteomes" id="UP000015104"/>
    </source>
</evidence>
<evidence type="ECO:0000313" key="2">
    <source>
        <dbReference type="EnsemblMetazoa" id="tetur01g04920.1"/>
    </source>
</evidence>
<feature type="compositionally biased region" description="Polar residues" evidence="1">
    <location>
        <begin position="337"/>
        <end position="349"/>
    </location>
</feature>
<evidence type="ECO:0000256" key="1">
    <source>
        <dbReference type="SAM" id="MobiDB-lite"/>
    </source>
</evidence>
<protein>
    <submittedName>
        <fullName evidence="2">Uncharacterized protein</fullName>
    </submittedName>
</protein>
<dbReference type="AlphaFoldDB" id="T1JQY2"/>
<feature type="region of interest" description="Disordered" evidence="1">
    <location>
        <begin position="337"/>
        <end position="363"/>
    </location>
</feature>
<feature type="compositionally biased region" description="Low complexity" evidence="1">
    <location>
        <begin position="350"/>
        <end position="363"/>
    </location>
</feature>
<sequence>MVSPNSIFINNDYNYNATAVASPIHGLRDVFKQFNRAGYQRVDELDKRGVKSALIKYAKINISECNNTDNRESAIKINQNGDKRVKNLVSTEPWSTNSSHNCDDNQRNNLSAALPTQIQLKKVNSSRTESRESSSNFNDSSKHEIVVGRLNNNESVLTASNAIQSNLSARSLTKPIRKEKKDEVNQSAQSANASSTSVASSSTTITTTIATTVASPIQSATAKSSEITTVNSSSKLNPRTVNENKHARSPERKKMPKAQDFDLVSSAFPPLPSSEVDAPADAHNFPKLGSSNGISSTSPSSECNNTDNRESVIKITLNSNSNGSLADIVRGTVSKTGKSLRTISQTGRMSSTSSGDKNSSNSNCNNINYIGGSSSSTFVNNPTLASNKHSNKHNSDIMKMNRNIDIATSIKGDNQDGVIVIDDKEVAKASIAESPSVESFPSSSPALTNEASIS</sequence>
<feature type="compositionally biased region" description="Low complexity" evidence="1">
    <location>
        <begin position="433"/>
        <end position="445"/>
    </location>
</feature>
<organism evidence="2 3">
    <name type="scientific">Tetranychus urticae</name>
    <name type="common">Two-spotted spider mite</name>
    <dbReference type="NCBI Taxonomy" id="32264"/>
    <lineage>
        <taxon>Eukaryota</taxon>
        <taxon>Metazoa</taxon>
        <taxon>Ecdysozoa</taxon>
        <taxon>Arthropoda</taxon>
        <taxon>Chelicerata</taxon>
        <taxon>Arachnida</taxon>
        <taxon>Acari</taxon>
        <taxon>Acariformes</taxon>
        <taxon>Trombidiformes</taxon>
        <taxon>Prostigmata</taxon>
        <taxon>Eleutherengona</taxon>
        <taxon>Raphignathae</taxon>
        <taxon>Tetranychoidea</taxon>
        <taxon>Tetranychidae</taxon>
        <taxon>Tetranychus</taxon>
    </lineage>
</organism>
<accession>T1JQY2</accession>
<reference evidence="2" key="2">
    <citation type="submission" date="2015-06" db="UniProtKB">
        <authorList>
            <consortium name="EnsemblMetazoa"/>
        </authorList>
    </citation>
    <scope>IDENTIFICATION</scope>
</reference>
<feature type="region of interest" description="Disordered" evidence="1">
    <location>
        <begin position="218"/>
        <end position="258"/>
    </location>
</feature>
<feature type="compositionally biased region" description="Low complexity" evidence="1">
    <location>
        <begin position="185"/>
        <end position="203"/>
    </location>
</feature>
<feature type="compositionally biased region" description="Polar residues" evidence="1">
    <location>
        <begin position="218"/>
        <end position="241"/>
    </location>
</feature>
<reference evidence="3" key="1">
    <citation type="submission" date="2011-08" db="EMBL/GenBank/DDBJ databases">
        <authorList>
            <person name="Rombauts S."/>
        </authorList>
    </citation>
    <scope>NUCLEOTIDE SEQUENCE</scope>
    <source>
        <strain evidence="3">London</strain>
    </source>
</reference>
<feature type="region of interest" description="Disordered" evidence="1">
    <location>
        <begin position="432"/>
        <end position="454"/>
    </location>
</feature>
<feature type="compositionally biased region" description="Polar residues" evidence="1">
    <location>
        <begin position="107"/>
        <end position="123"/>
    </location>
</feature>
<dbReference type="EMBL" id="CAEY01000442">
    <property type="status" value="NOT_ANNOTATED_CDS"/>
    <property type="molecule type" value="Genomic_DNA"/>
</dbReference>
<dbReference type="HOGENOM" id="CLU_603169_0_0_1"/>